<reference evidence="1" key="1">
    <citation type="submission" date="2022-10" db="EMBL/GenBank/DDBJ databases">
        <title>Description of microaerobic benzene degrading bacteria.</title>
        <authorList>
            <person name="Bedics A."/>
            <person name="Tancsics A."/>
            <person name="Banerjee S."/>
        </authorList>
    </citation>
    <scope>NUCLEOTIDE SEQUENCE</scope>
    <source>
        <strain evidence="1">D2M1</strain>
    </source>
</reference>
<dbReference type="Proteomes" id="UP001148932">
    <property type="component" value="Unassembled WGS sequence"/>
</dbReference>
<keyword evidence="2" id="KW-1185">Reference proteome</keyword>
<organism evidence="1 2">
    <name type="scientific">Acidovorax benzenivorans</name>
    <dbReference type="NCBI Taxonomy" id="2987520"/>
    <lineage>
        <taxon>Bacteria</taxon>
        <taxon>Pseudomonadati</taxon>
        <taxon>Pseudomonadota</taxon>
        <taxon>Betaproteobacteria</taxon>
        <taxon>Burkholderiales</taxon>
        <taxon>Comamonadaceae</taxon>
        <taxon>Acidovorax</taxon>
    </lineage>
</organism>
<dbReference type="EMBL" id="JAPCKI010000017">
    <property type="protein sequence ID" value="MDD2179982.1"/>
    <property type="molecule type" value="Genomic_DNA"/>
</dbReference>
<dbReference type="PANTHER" id="PTHR36154:SF1">
    <property type="entry name" value="DNA-BINDING TRANSCRIPTIONAL ACTIVATOR ALPA"/>
    <property type="match status" value="1"/>
</dbReference>
<sequence length="85" mass="9580">MALKAIPIQPDGAVTDAPLKLIRRAELANMLGISRSMTYLKGKPDSRYFDPLFPVPIRIGVRMRCFFLSDVKKYLDALAQQRLAT</sequence>
<dbReference type="InterPro" id="IPR010260">
    <property type="entry name" value="AlpA"/>
</dbReference>
<proteinExistence type="predicted"/>
<dbReference type="RefSeq" id="WP_274113625.1">
    <property type="nucleotide sequence ID" value="NZ_JAPCKI010000017.1"/>
</dbReference>
<dbReference type="InterPro" id="IPR052931">
    <property type="entry name" value="Prophage_regulatory_activator"/>
</dbReference>
<dbReference type="PANTHER" id="PTHR36154">
    <property type="entry name" value="DNA-BINDING TRANSCRIPTIONAL ACTIVATOR ALPA"/>
    <property type="match status" value="1"/>
</dbReference>
<dbReference type="Pfam" id="PF05930">
    <property type="entry name" value="Phage_AlpA"/>
    <property type="match status" value="1"/>
</dbReference>
<gene>
    <name evidence="1" type="ORF">OIN59_21295</name>
</gene>
<evidence type="ECO:0000313" key="2">
    <source>
        <dbReference type="Proteomes" id="UP001148932"/>
    </source>
</evidence>
<accession>A0ABT5S225</accession>
<evidence type="ECO:0000313" key="1">
    <source>
        <dbReference type="EMBL" id="MDD2179982.1"/>
    </source>
</evidence>
<protein>
    <submittedName>
        <fullName evidence="1">AlpA family phage regulatory protein</fullName>
    </submittedName>
</protein>
<comment type="caution">
    <text evidence="1">The sequence shown here is derived from an EMBL/GenBank/DDBJ whole genome shotgun (WGS) entry which is preliminary data.</text>
</comment>
<name>A0ABT5S225_9BURK</name>